<comment type="caution">
    <text evidence="2">The sequence shown here is derived from an EMBL/GenBank/DDBJ whole genome shotgun (WGS) entry which is preliminary data.</text>
</comment>
<dbReference type="Pfam" id="PF02643">
    <property type="entry name" value="DUF192"/>
    <property type="match status" value="1"/>
</dbReference>
<dbReference type="Proteomes" id="UP001142648">
    <property type="component" value="Unassembled WGS sequence"/>
</dbReference>
<evidence type="ECO:0000256" key="1">
    <source>
        <dbReference type="SAM" id="SignalP"/>
    </source>
</evidence>
<protein>
    <submittedName>
        <fullName evidence="2">DUF192 domain-containing protein</fullName>
    </submittedName>
</protein>
<dbReference type="EMBL" id="JAOAMV010000005">
    <property type="protein sequence ID" value="MCT2559441.1"/>
    <property type="molecule type" value="Genomic_DNA"/>
</dbReference>
<keyword evidence="1" id="KW-0732">Signal</keyword>
<accession>A0A9X3A8G1</accession>
<name>A0A9X3A8G1_9SPHN</name>
<evidence type="ECO:0000313" key="2">
    <source>
        <dbReference type="EMBL" id="MCT2559441.1"/>
    </source>
</evidence>
<sequence>MNRIFRRTLALALFASLAACSPQHAAEAAPAAPAPETHPVSGLPVVPLTVKTGTGTHALRVEVAATAAQQAQGLMFRTAMGPDEGMIFPRNPPDVASFWMKNTPLPLDIIFIGTDRKVINVAANTVPYSLAPVGSAGVAAAVLELNAGRAAELGIAPGTQVAW</sequence>
<proteinExistence type="predicted"/>
<dbReference type="AlphaFoldDB" id="A0A9X3A8G1"/>
<reference evidence="2" key="1">
    <citation type="submission" date="2022-09" db="EMBL/GenBank/DDBJ databases">
        <title>The genome sequence of Tsuneonella sp. YG55.</title>
        <authorList>
            <person name="Liu Y."/>
        </authorList>
    </citation>
    <scope>NUCLEOTIDE SEQUENCE</scope>
    <source>
        <strain evidence="2">YG55</strain>
    </source>
</reference>
<feature type="chain" id="PRO_5040842146" evidence="1">
    <location>
        <begin position="26"/>
        <end position="163"/>
    </location>
</feature>
<dbReference type="InterPro" id="IPR038695">
    <property type="entry name" value="Saro_0823-like_sf"/>
</dbReference>
<dbReference type="PROSITE" id="PS51257">
    <property type="entry name" value="PROKAR_LIPOPROTEIN"/>
    <property type="match status" value="1"/>
</dbReference>
<dbReference type="RefSeq" id="WP_259962337.1">
    <property type="nucleotide sequence ID" value="NZ_JAOAMV010000005.1"/>
</dbReference>
<dbReference type="InterPro" id="IPR003795">
    <property type="entry name" value="DUF192"/>
</dbReference>
<evidence type="ECO:0000313" key="3">
    <source>
        <dbReference type="Proteomes" id="UP001142648"/>
    </source>
</evidence>
<gene>
    <name evidence="2" type="ORF">N0B51_10665</name>
</gene>
<feature type="signal peptide" evidence="1">
    <location>
        <begin position="1"/>
        <end position="25"/>
    </location>
</feature>
<dbReference type="PANTHER" id="PTHR37953">
    <property type="entry name" value="UPF0127 PROTEIN MJ1496"/>
    <property type="match status" value="1"/>
</dbReference>
<dbReference type="PANTHER" id="PTHR37953:SF1">
    <property type="entry name" value="UPF0127 PROTEIN MJ1496"/>
    <property type="match status" value="1"/>
</dbReference>
<keyword evidence="3" id="KW-1185">Reference proteome</keyword>
<organism evidence="2 3">
    <name type="scientific">Tsuneonella litorea</name>
    <dbReference type="NCBI Taxonomy" id="2976475"/>
    <lineage>
        <taxon>Bacteria</taxon>
        <taxon>Pseudomonadati</taxon>
        <taxon>Pseudomonadota</taxon>
        <taxon>Alphaproteobacteria</taxon>
        <taxon>Sphingomonadales</taxon>
        <taxon>Erythrobacteraceae</taxon>
        <taxon>Tsuneonella</taxon>
    </lineage>
</organism>
<dbReference type="Gene3D" id="2.60.120.1140">
    <property type="entry name" value="Protein of unknown function DUF192"/>
    <property type="match status" value="1"/>
</dbReference>